<evidence type="ECO:0000313" key="3">
    <source>
        <dbReference type="Proteomes" id="UP000092154"/>
    </source>
</evidence>
<dbReference type="Proteomes" id="UP000092154">
    <property type="component" value="Unassembled WGS sequence"/>
</dbReference>
<organism evidence="2 3">
    <name type="scientific">Rhizopogon vinicolor AM-OR11-026</name>
    <dbReference type="NCBI Taxonomy" id="1314800"/>
    <lineage>
        <taxon>Eukaryota</taxon>
        <taxon>Fungi</taxon>
        <taxon>Dikarya</taxon>
        <taxon>Basidiomycota</taxon>
        <taxon>Agaricomycotina</taxon>
        <taxon>Agaricomycetes</taxon>
        <taxon>Agaricomycetidae</taxon>
        <taxon>Boletales</taxon>
        <taxon>Suillineae</taxon>
        <taxon>Rhizopogonaceae</taxon>
        <taxon>Rhizopogon</taxon>
    </lineage>
</organism>
<proteinExistence type="predicted"/>
<dbReference type="Pfam" id="PF23296">
    <property type="entry name" value="DUF7079"/>
    <property type="match status" value="1"/>
</dbReference>
<accession>A0A1B7MQA2</accession>
<evidence type="ECO:0000259" key="1">
    <source>
        <dbReference type="Pfam" id="PF23296"/>
    </source>
</evidence>
<reference evidence="2 3" key="1">
    <citation type="submission" date="2016-06" db="EMBL/GenBank/DDBJ databases">
        <title>Comparative genomics of the ectomycorrhizal sister species Rhizopogon vinicolor and Rhizopogon vesiculosus (Basidiomycota: Boletales) reveals a divergence of the mating type B locus.</title>
        <authorList>
            <consortium name="DOE Joint Genome Institute"/>
            <person name="Mujic A.B."/>
            <person name="Kuo A."/>
            <person name="Tritt A."/>
            <person name="Lipzen A."/>
            <person name="Chen C."/>
            <person name="Johnson J."/>
            <person name="Sharma A."/>
            <person name="Barry K."/>
            <person name="Grigoriev I.V."/>
            <person name="Spatafora J.W."/>
        </authorList>
    </citation>
    <scope>NUCLEOTIDE SEQUENCE [LARGE SCALE GENOMIC DNA]</scope>
    <source>
        <strain evidence="2 3">AM-OR11-026</strain>
    </source>
</reference>
<feature type="domain" description="DUF7079" evidence="1">
    <location>
        <begin position="17"/>
        <end position="90"/>
    </location>
</feature>
<sequence length="142" mass="16882">MIWQDPQDGEKSISHLTSIADRIRTYKIDLNTAEHVFRYDLFPILWFTAMFMPFDKRRQRSEICQRLTAPYETFMWYCTSWYYKRLWETLIVEFGKEWPGRDEEAGHVLQATAADGSAICLQGATVVPVQESKKFKRRNKFT</sequence>
<dbReference type="InParanoid" id="A0A1B7MQA2"/>
<gene>
    <name evidence="2" type="ORF">K503DRAFT_774229</name>
</gene>
<dbReference type="AlphaFoldDB" id="A0A1B7MQA2"/>
<dbReference type="OrthoDB" id="3244284at2759"/>
<evidence type="ECO:0000313" key="2">
    <source>
        <dbReference type="EMBL" id="OAX34751.1"/>
    </source>
</evidence>
<dbReference type="InterPro" id="IPR055507">
    <property type="entry name" value="DUF7079"/>
</dbReference>
<keyword evidence="3" id="KW-1185">Reference proteome</keyword>
<name>A0A1B7MQA2_9AGAM</name>
<protein>
    <recommendedName>
        <fullName evidence="1">DUF7079 domain-containing protein</fullName>
    </recommendedName>
</protein>
<dbReference type="EMBL" id="KV448572">
    <property type="protein sequence ID" value="OAX34751.1"/>
    <property type="molecule type" value="Genomic_DNA"/>
</dbReference>